<dbReference type="SUPFAM" id="SSF52540">
    <property type="entry name" value="P-loop containing nucleoside triphosphate hydrolases"/>
    <property type="match status" value="1"/>
</dbReference>
<dbReference type="InterPro" id="IPR005702">
    <property type="entry name" value="Wzc-like_C"/>
</dbReference>
<evidence type="ECO:0000256" key="6">
    <source>
        <dbReference type="ARBA" id="ARBA00022692"/>
    </source>
</evidence>
<dbReference type="InterPro" id="IPR032807">
    <property type="entry name" value="GNVR"/>
</dbReference>
<dbReference type="Pfam" id="PF23607">
    <property type="entry name" value="WZC_N"/>
    <property type="match status" value="1"/>
</dbReference>
<keyword evidence="6 15" id="KW-0812">Transmembrane</keyword>
<keyword evidence="9" id="KW-0067">ATP-binding</keyword>
<keyword evidence="20" id="KW-1185">Reference proteome</keyword>
<evidence type="ECO:0000259" key="16">
    <source>
        <dbReference type="Pfam" id="PF02706"/>
    </source>
</evidence>
<comment type="catalytic activity">
    <reaction evidence="13">
        <text>L-tyrosyl-[protein] + ATP = O-phospho-L-tyrosyl-[protein] + ADP + H(+)</text>
        <dbReference type="Rhea" id="RHEA:10596"/>
        <dbReference type="Rhea" id="RHEA-COMP:10136"/>
        <dbReference type="Rhea" id="RHEA-COMP:20101"/>
        <dbReference type="ChEBI" id="CHEBI:15378"/>
        <dbReference type="ChEBI" id="CHEBI:30616"/>
        <dbReference type="ChEBI" id="CHEBI:46858"/>
        <dbReference type="ChEBI" id="CHEBI:61978"/>
        <dbReference type="ChEBI" id="CHEBI:456216"/>
    </reaction>
</comment>
<dbReference type="Pfam" id="PF02706">
    <property type="entry name" value="Wzz"/>
    <property type="match status" value="1"/>
</dbReference>
<comment type="caution">
    <text evidence="19">The sequence shown here is derived from an EMBL/GenBank/DDBJ whole genome shotgun (WGS) entry which is preliminary data.</text>
</comment>
<evidence type="ECO:0000256" key="5">
    <source>
        <dbReference type="ARBA" id="ARBA00022679"/>
    </source>
</evidence>
<dbReference type="InterPro" id="IPR027417">
    <property type="entry name" value="P-loop_NTPase"/>
</dbReference>
<keyword evidence="5" id="KW-0808">Transferase</keyword>
<feature type="coiled-coil region" evidence="14">
    <location>
        <begin position="274"/>
        <end position="352"/>
    </location>
</feature>
<dbReference type="InterPro" id="IPR025669">
    <property type="entry name" value="AAA_dom"/>
</dbReference>
<evidence type="ECO:0000256" key="13">
    <source>
        <dbReference type="ARBA" id="ARBA00053015"/>
    </source>
</evidence>
<accession>A0A158KNH9</accession>
<dbReference type="InterPro" id="IPR005700">
    <property type="entry name" value="EPS_ExoP-like"/>
</dbReference>
<dbReference type="EMBL" id="FCOM02000042">
    <property type="protein sequence ID" value="SAL82555.1"/>
    <property type="molecule type" value="Genomic_DNA"/>
</dbReference>
<evidence type="ECO:0000256" key="15">
    <source>
        <dbReference type="SAM" id="Phobius"/>
    </source>
</evidence>
<proteinExistence type="inferred from homology"/>
<keyword evidence="7" id="KW-0547">Nucleotide-binding</keyword>
<dbReference type="Pfam" id="PF13807">
    <property type="entry name" value="GNVR"/>
    <property type="match status" value="1"/>
</dbReference>
<feature type="domain" description="Polysaccharide chain length determinant N-terminal" evidence="16">
    <location>
        <begin position="14"/>
        <end position="105"/>
    </location>
</feature>
<dbReference type="GO" id="GO:0005524">
    <property type="term" value="F:ATP binding"/>
    <property type="evidence" value="ECO:0007669"/>
    <property type="project" value="UniProtKB-KW"/>
</dbReference>
<evidence type="ECO:0000313" key="20">
    <source>
        <dbReference type="Proteomes" id="UP000055019"/>
    </source>
</evidence>
<dbReference type="NCBIfam" id="TIGR01005">
    <property type="entry name" value="eps_transp_fam"/>
    <property type="match status" value="1"/>
</dbReference>
<sequence>MPHTDRHSPGDIAELDVIAVIDTLLKNAWRIALIAAFVALTGTATAFLLPPKYQADVLIQIENGPEGGAAANLLNEVSTLFDVKSSAAAEVQIITSRLVISRAVEKQRLYIDVLPKRFPVIGDFVSRVYDGPMRPGVLGFGGFAWGQERAELLRFDVPKKLQDEKFTLAVEHAGHYILSSPHLDASLRGTVGSESKVVTPYGPLVINVSRIDALPGTHFSVIRHSFDDTVSDLQKKLDVQEKVKQSGVIVATLLGRDAERTSQALREVGEQYVRQNVERKYADAAQSLKFLTAQLPELRQNLEDAQARYTKLRNEKGLIDLPAETTTGLQQQAEAQAQLVVLQQKRAELATRYTSMHPGVVAADEQIALLRKQISEFDAALNKLPNVEQDAARLALDVKVNTDLYTAALNNTRQLQLVKAGKVSSVRLIDTPVVQDDPAWPKRPLVIVAAVLGGILLGIAYAFVREFLTGAMNSADEIERSTGLTVLATVALSPAQRSVGKSTVKTNNGRAHLLATEAPDDQAIESLRSLRTALRMTMADKPGRVVVLVGASPAVGKSFIAANLGAVLAAMGQRVLIIDGDLRRPSLNPHFGVGRIPGWSDLIAGTTRLENALHCVETPRLDFIAAGAPVSNPSELLASTHAVSLLDSVRARYDYVIVDTPPMLAVEDAASFTSHADSVLLVARAAETRVGDLIETANRLERVGPKPAGVILNGLRPRSIRAQYGRNGYRSYEYGASTDARRPSVLSNVLAWLSRK</sequence>
<dbReference type="Proteomes" id="UP000055019">
    <property type="component" value="Unassembled WGS sequence"/>
</dbReference>
<keyword evidence="4" id="KW-0997">Cell inner membrane</keyword>
<dbReference type="CDD" id="cd05387">
    <property type="entry name" value="BY-kinase"/>
    <property type="match status" value="1"/>
</dbReference>
<keyword evidence="14" id="KW-0175">Coiled coil</keyword>
<protein>
    <submittedName>
        <fullName evidence="19">Exopolysaccharide transporter</fullName>
    </submittedName>
</protein>
<feature type="transmembrane region" description="Helical" evidence="15">
    <location>
        <begin position="445"/>
        <end position="464"/>
    </location>
</feature>
<comment type="similarity">
    <text evidence="2">Belongs to the etk/wzc family.</text>
</comment>
<evidence type="ECO:0000256" key="12">
    <source>
        <dbReference type="ARBA" id="ARBA00023137"/>
    </source>
</evidence>
<dbReference type="RefSeq" id="WP_061150534.1">
    <property type="nucleotide sequence ID" value="NZ_FCOM02000042.1"/>
</dbReference>
<dbReference type="PANTHER" id="PTHR32309:SF32">
    <property type="entry name" value="TYROSINE-PROTEIN KINASE ETK-RELATED"/>
    <property type="match status" value="1"/>
</dbReference>
<keyword evidence="8" id="KW-0418">Kinase</keyword>
<feature type="domain" description="Tyrosine-protein kinase G-rich" evidence="18">
    <location>
        <begin position="387"/>
        <end position="466"/>
    </location>
</feature>
<dbReference type="OrthoDB" id="9808257at2"/>
<keyword evidence="10 15" id="KW-1133">Transmembrane helix</keyword>
<dbReference type="GO" id="GO:0005886">
    <property type="term" value="C:plasma membrane"/>
    <property type="evidence" value="ECO:0007669"/>
    <property type="project" value="UniProtKB-SubCell"/>
</dbReference>
<keyword evidence="3" id="KW-1003">Cell membrane</keyword>
<evidence type="ECO:0000259" key="18">
    <source>
        <dbReference type="Pfam" id="PF13807"/>
    </source>
</evidence>
<gene>
    <name evidence="19" type="ORF">AWB74_06305</name>
</gene>
<dbReference type="InterPro" id="IPR050445">
    <property type="entry name" value="Bact_polysacc_biosynth/exp"/>
</dbReference>
<dbReference type="AlphaFoldDB" id="A0A158KNH9"/>
<dbReference type="InterPro" id="IPR003856">
    <property type="entry name" value="LPS_length_determ_N"/>
</dbReference>
<evidence type="ECO:0000259" key="17">
    <source>
        <dbReference type="Pfam" id="PF13614"/>
    </source>
</evidence>
<reference evidence="19" key="1">
    <citation type="submission" date="2016-01" db="EMBL/GenBank/DDBJ databases">
        <authorList>
            <person name="Peeters C."/>
        </authorList>
    </citation>
    <scope>NUCLEOTIDE SEQUENCE [LARGE SCALE GENOMIC DNA]</scope>
    <source>
        <strain evidence="19">LMG 29317</strain>
    </source>
</reference>
<organism evidence="19 20">
    <name type="scientific">Caballeronia arvi</name>
    <dbReference type="NCBI Taxonomy" id="1777135"/>
    <lineage>
        <taxon>Bacteria</taxon>
        <taxon>Pseudomonadati</taxon>
        <taxon>Pseudomonadota</taxon>
        <taxon>Betaproteobacteria</taxon>
        <taxon>Burkholderiales</taxon>
        <taxon>Burkholderiaceae</taxon>
        <taxon>Caballeronia</taxon>
    </lineage>
</organism>
<dbReference type="Pfam" id="PF13614">
    <property type="entry name" value="AAA_31"/>
    <property type="match status" value="1"/>
</dbReference>
<feature type="domain" description="AAA" evidence="17">
    <location>
        <begin position="554"/>
        <end position="685"/>
    </location>
</feature>
<comment type="subcellular location">
    <subcellularLocation>
        <location evidence="1">Cell inner membrane</location>
        <topology evidence="1">Multi-pass membrane protein</topology>
    </subcellularLocation>
</comment>
<keyword evidence="11 15" id="KW-0472">Membrane</keyword>
<evidence type="ECO:0000256" key="10">
    <source>
        <dbReference type="ARBA" id="ARBA00022989"/>
    </source>
</evidence>
<dbReference type="PANTHER" id="PTHR32309">
    <property type="entry name" value="TYROSINE-PROTEIN KINASE"/>
    <property type="match status" value="1"/>
</dbReference>
<dbReference type="Gene3D" id="3.40.50.300">
    <property type="entry name" value="P-loop containing nucleotide triphosphate hydrolases"/>
    <property type="match status" value="1"/>
</dbReference>
<name>A0A158KNH9_9BURK</name>
<evidence type="ECO:0000313" key="19">
    <source>
        <dbReference type="EMBL" id="SAL82555.1"/>
    </source>
</evidence>
<evidence type="ECO:0000256" key="11">
    <source>
        <dbReference type="ARBA" id="ARBA00023136"/>
    </source>
</evidence>
<dbReference type="GO" id="GO:0004713">
    <property type="term" value="F:protein tyrosine kinase activity"/>
    <property type="evidence" value="ECO:0007669"/>
    <property type="project" value="UniProtKB-KW"/>
</dbReference>
<evidence type="ECO:0000256" key="3">
    <source>
        <dbReference type="ARBA" id="ARBA00022475"/>
    </source>
</evidence>
<dbReference type="NCBIfam" id="TIGR01007">
    <property type="entry name" value="eps_fam"/>
    <property type="match status" value="1"/>
</dbReference>
<keyword evidence="12" id="KW-0829">Tyrosine-protein kinase</keyword>
<evidence type="ECO:0000256" key="4">
    <source>
        <dbReference type="ARBA" id="ARBA00022519"/>
    </source>
</evidence>
<evidence type="ECO:0000256" key="1">
    <source>
        <dbReference type="ARBA" id="ARBA00004429"/>
    </source>
</evidence>
<evidence type="ECO:0000256" key="2">
    <source>
        <dbReference type="ARBA" id="ARBA00008883"/>
    </source>
</evidence>
<evidence type="ECO:0000256" key="14">
    <source>
        <dbReference type="SAM" id="Coils"/>
    </source>
</evidence>
<feature type="transmembrane region" description="Helical" evidence="15">
    <location>
        <begin position="28"/>
        <end position="49"/>
    </location>
</feature>
<evidence type="ECO:0000256" key="7">
    <source>
        <dbReference type="ARBA" id="ARBA00022741"/>
    </source>
</evidence>
<evidence type="ECO:0000256" key="9">
    <source>
        <dbReference type="ARBA" id="ARBA00022840"/>
    </source>
</evidence>
<evidence type="ECO:0000256" key="8">
    <source>
        <dbReference type="ARBA" id="ARBA00022777"/>
    </source>
</evidence>